<dbReference type="AlphaFoldDB" id="A0A9W9R129"/>
<evidence type="ECO:0000256" key="1">
    <source>
        <dbReference type="SAM" id="MobiDB-lite"/>
    </source>
</evidence>
<evidence type="ECO:0000313" key="2">
    <source>
        <dbReference type="EMBL" id="KAJ5351768.1"/>
    </source>
</evidence>
<feature type="compositionally biased region" description="Basic residues" evidence="1">
    <location>
        <begin position="105"/>
        <end position="121"/>
    </location>
</feature>
<protein>
    <submittedName>
        <fullName evidence="2">Uncharacterized protein</fullName>
    </submittedName>
</protein>
<dbReference type="EMBL" id="JAPZBQ010000001">
    <property type="protein sequence ID" value="KAJ5351768.1"/>
    <property type="molecule type" value="Genomic_DNA"/>
</dbReference>
<evidence type="ECO:0000313" key="3">
    <source>
        <dbReference type="Proteomes" id="UP001147695"/>
    </source>
</evidence>
<feature type="region of interest" description="Disordered" evidence="1">
    <location>
        <begin position="103"/>
        <end position="124"/>
    </location>
</feature>
<accession>A0A9W9R129</accession>
<organism evidence="2 3">
    <name type="scientific">Penicillium brevicompactum</name>
    <dbReference type="NCBI Taxonomy" id="5074"/>
    <lineage>
        <taxon>Eukaryota</taxon>
        <taxon>Fungi</taxon>
        <taxon>Dikarya</taxon>
        <taxon>Ascomycota</taxon>
        <taxon>Pezizomycotina</taxon>
        <taxon>Eurotiomycetes</taxon>
        <taxon>Eurotiomycetidae</taxon>
        <taxon>Eurotiales</taxon>
        <taxon>Aspergillaceae</taxon>
        <taxon>Penicillium</taxon>
    </lineage>
</organism>
<proteinExistence type="predicted"/>
<dbReference type="Proteomes" id="UP001147695">
    <property type="component" value="Unassembled WGS sequence"/>
</dbReference>
<sequence>MLLGANIEGDLKTVCFGGEIILALLRSSKSIRRWHHLPQAHPSMASSSTSPSVDGILLHKSIRRWHPLPQVHPSMASSTSPSSGDHIQFNQSTVYHFIMPGTSRGGKKRSGLGKKGLRRRVKETAREDATWSHYRGDLKTACFGGKSQSSLGSLTDESIPPPNLTSHYSAPATGQASASAQSTHPLSHSFTSLHHLITFRDEIPLFLSCQVWSSGAPCEVQSLRFFHVYYYLSPISAVCIDEML</sequence>
<reference evidence="2" key="2">
    <citation type="journal article" date="2023" name="IMA Fungus">
        <title>Comparative genomic study of the Penicillium genus elucidates a diverse pangenome and 15 lateral gene transfer events.</title>
        <authorList>
            <person name="Petersen C."/>
            <person name="Sorensen T."/>
            <person name="Nielsen M.R."/>
            <person name="Sondergaard T.E."/>
            <person name="Sorensen J.L."/>
            <person name="Fitzpatrick D.A."/>
            <person name="Frisvad J.C."/>
            <person name="Nielsen K.L."/>
        </authorList>
    </citation>
    <scope>NUCLEOTIDE SEQUENCE</scope>
    <source>
        <strain evidence="2">IBT 35673</strain>
    </source>
</reference>
<name>A0A9W9R129_PENBR</name>
<comment type="caution">
    <text evidence="2">The sequence shown here is derived from an EMBL/GenBank/DDBJ whole genome shotgun (WGS) entry which is preliminary data.</text>
</comment>
<reference evidence="2" key="1">
    <citation type="submission" date="2022-12" db="EMBL/GenBank/DDBJ databases">
        <authorList>
            <person name="Petersen C."/>
        </authorList>
    </citation>
    <scope>NUCLEOTIDE SEQUENCE</scope>
    <source>
        <strain evidence="2">IBT 35673</strain>
    </source>
</reference>
<feature type="compositionally biased region" description="Low complexity" evidence="1">
    <location>
        <begin position="169"/>
        <end position="181"/>
    </location>
</feature>
<gene>
    <name evidence="2" type="ORF">N7452_000742</name>
</gene>
<feature type="region of interest" description="Disordered" evidence="1">
    <location>
        <begin position="153"/>
        <end position="181"/>
    </location>
</feature>